<dbReference type="AlphaFoldDB" id="A0A8T1L0I6"/>
<dbReference type="EMBL" id="RCMV01000527">
    <property type="protein sequence ID" value="KAG3215850.1"/>
    <property type="molecule type" value="Genomic_DNA"/>
</dbReference>
<feature type="signal peptide" evidence="2">
    <location>
        <begin position="1"/>
        <end position="21"/>
    </location>
</feature>
<evidence type="ECO:0000256" key="2">
    <source>
        <dbReference type="SAM" id="SignalP"/>
    </source>
</evidence>
<comment type="caution">
    <text evidence="3">The sequence shown here is derived from an EMBL/GenBank/DDBJ whole genome shotgun (WGS) entry which is preliminary data.</text>
</comment>
<dbReference type="Proteomes" id="UP000760860">
    <property type="component" value="Unassembled WGS sequence"/>
</dbReference>
<feature type="compositionally biased region" description="Polar residues" evidence="1">
    <location>
        <begin position="134"/>
        <end position="146"/>
    </location>
</feature>
<feature type="compositionally biased region" description="Acidic residues" evidence="1">
    <location>
        <begin position="76"/>
        <end position="96"/>
    </location>
</feature>
<keyword evidence="2" id="KW-0732">Signal</keyword>
<accession>A0A8T1L0I6</accession>
<feature type="region of interest" description="Disordered" evidence="1">
    <location>
        <begin position="56"/>
        <end position="154"/>
    </location>
</feature>
<reference evidence="3" key="1">
    <citation type="submission" date="2018-05" db="EMBL/GenBank/DDBJ databases">
        <title>Effector identification in a new, highly contiguous assembly of the strawberry crown rot pathogen Phytophthora cactorum.</title>
        <authorList>
            <person name="Armitage A.D."/>
            <person name="Nellist C.F."/>
            <person name="Bates H."/>
            <person name="Vickerstaff R.J."/>
            <person name="Harrison R.J."/>
        </authorList>
    </citation>
    <scope>NUCLEOTIDE SEQUENCE</scope>
    <source>
        <strain evidence="3">P421</strain>
    </source>
</reference>
<dbReference type="VEuPathDB" id="FungiDB:PC110_g11229"/>
<evidence type="ECO:0000256" key="1">
    <source>
        <dbReference type="SAM" id="MobiDB-lite"/>
    </source>
</evidence>
<name>A0A8T1L0I6_9STRA</name>
<gene>
    <name evidence="3" type="ORF">PC129_g13272</name>
</gene>
<proteinExistence type="predicted"/>
<protein>
    <submittedName>
        <fullName evidence="3">Uncharacterized protein</fullName>
    </submittedName>
</protein>
<evidence type="ECO:0000313" key="4">
    <source>
        <dbReference type="Proteomes" id="UP000760860"/>
    </source>
</evidence>
<organism evidence="3 4">
    <name type="scientific">Phytophthora cactorum</name>
    <dbReference type="NCBI Taxonomy" id="29920"/>
    <lineage>
        <taxon>Eukaryota</taxon>
        <taxon>Sar</taxon>
        <taxon>Stramenopiles</taxon>
        <taxon>Oomycota</taxon>
        <taxon>Peronosporomycetes</taxon>
        <taxon>Peronosporales</taxon>
        <taxon>Peronosporaceae</taxon>
        <taxon>Phytophthora</taxon>
    </lineage>
</organism>
<sequence length="167" mass="18826">MTRAQYLAMVAAAALIASVGGLQVAPNSAKSTSLRMPAEARYQPYVEGKTDRFLISETKNEPATKAPTGYAISTLQEDDNDILQEDDDDEYEDESESSSSEGSDIEDRLWKRKRRRRKKKKHKETETPTPTPTLEPNGTATPTPIRSTPEPDRIDGFFSWWNRRFGD</sequence>
<feature type="compositionally biased region" description="Basic residues" evidence="1">
    <location>
        <begin position="110"/>
        <end position="122"/>
    </location>
</feature>
<feature type="chain" id="PRO_5043344299" evidence="2">
    <location>
        <begin position="22"/>
        <end position="167"/>
    </location>
</feature>
<evidence type="ECO:0000313" key="3">
    <source>
        <dbReference type="EMBL" id="KAG3215850.1"/>
    </source>
</evidence>